<keyword evidence="1" id="KW-0472">Membrane</keyword>
<keyword evidence="1" id="KW-1133">Transmembrane helix</keyword>
<dbReference type="Proteomes" id="UP001500630">
    <property type="component" value="Unassembled WGS sequence"/>
</dbReference>
<sequence length="134" mass="13512">MTAQHTLTAPPVQTAWPLRLLKAVVVLHVAALLFQAVTAGLLLSSSGGRALHTTSGIALAIIGLVHLVAAILVWRPGGGRASFIAPAASILVLTVVAAVLGVAGLKVLHLPLGVLLFGGGVMQLGRVMARPATA</sequence>
<reference evidence="3" key="1">
    <citation type="journal article" date="2019" name="Int. J. Syst. Evol. Microbiol.">
        <title>The Global Catalogue of Microorganisms (GCM) 10K type strain sequencing project: providing services to taxonomists for standard genome sequencing and annotation.</title>
        <authorList>
            <consortium name="The Broad Institute Genomics Platform"/>
            <consortium name="The Broad Institute Genome Sequencing Center for Infectious Disease"/>
            <person name="Wu L."/>
            <person name="Ma J."/>
        </authorList>
    </citation>
    <scope>NUCLEOTIDE SEQUENCE [LARGE SCALE GENOMIC DNA]</scope>
    <source>
        <strain evidence="3">JCM 17326</strain>
    </source>
</reference>
<dbReference type="EMBL" id="BAABDQ010000004">
    <property type="protein sequence ID" value="GAA3542925.1"/>
    <property type="molecule type" value="Genomic_DNA"/>
</dbReference>
<name>A0ABP6VX43_9ACTN</name>
<evidence type="ECO:0008006" key="4">
    <source>
        <dbReference type="Google" id="ProtNLM"/>
    </source>
</evidence>
<organism evidence="2 3">
    <name type="scientific">Nonomuraea rosea</name>
    <dbReference type="NCBI Taxonomy" id="638574"/>
    <lineage>
        <taxon>Bacteria</taxon>
        <taxon>Bacillati</taxon>
        <taxon>Actinomycetota</taxon>
        <taxon>Actinomycetes</taxon>
        <taxon>Streptosporangiales</taxon>
        <taxon>Streptosporangiaceae</taxon>
        <taxon>Nonomuraea</taxon>
    </lineage>
</organism>
<feature type="transmembrane region" description="Helical" evidence="1">
    <location>
        <begin position="55"/>
        <end position="74"/>
    </location>
</feature>
<keyword evidence="3" id="KW-1185">Reference proteome</keyword>
<keyword evidence="1" id="KW-0812">Transmembrane</keyword>
<evidence type="ECO:0000256" key="1">
    <source>
        <dbReference type="SAM" id="Phobius"/>
    </source>
</evidence>
<accession>A0ABP6VX43</accession>
<feature type="transmembrane region" description="Helical" evidence="1">
    <location>
        <begin position="108"/>
        <end position="129"/>
    </location>
</feature>
<proteinExistence type="predicted"/>
<evidence type="ECO:0000313" key="2">
    <source>
        <dbReference type="EMBL" id="GAA3542925.1"/>
    </source>
</evidence>
<comment type="caution">
    <text evidence="2">The sequence shown here is derived from an EMBL/GenBank/DDBJ whole genome shotgun (WGS) entry which is preliminary data.</text>
</comment>
<evidence type="ECO:0000313" key="3">
    <source>
        <dbReference type="Proteomes" id="UP001500630"/>
    </source>
</evidence>
<gene>
    <name evidence="2" type="ORF">GCM10022419_023870</name>
</gene>
<feature type="transmembrane region" description="Helical" evidence="1">
    <location>
        <begin position="81"/>
        <end position="102"/>
    </location>
</feature>
<dbReference type="RefSeq" id="WP_345561072.1">
    <property type="nucleotide sequence ID" value="NZ_BAABDQ010000004.1"/>
</dbReference>
<protein>
    <recommendedName>
        <fullName evidence="4">Integral membrane protein</fullName>
    </recommendedName>
</protein>
<feature type="transmembrane region" description="Helical" evidence="1">
    <location>
        <begin position="20"/>
        <end position="43"/>
    </location>
</feature>